<accession>A0ABQ0NY73</accession>
<evidence type="ECO:0000313" key="4">
    <source>
        <dbReference type="EMBL" id="GBQ06121.1"/>
    </source>
</evidence>
<dbReference type="InterPro" id="IPR050710">
    <property type="entry name" value="Band7/mec-2_domain"/>
</dbReference>
<dbReference type="PANTHER" id="PTHR43327">
    <property type="entry name" value="STOMATIN-LIKE PROTEIN 2, MITOCHONDRIAL"/>
    <property type="match status" value="1"/>
</dbReference>
<name>A0ABQ0NY73_9PROT</name>
<dbReference type="InterPro" id="IPR036013">
    <property type="entry name" value="Band_7/SPFH_dom_sf"/>
</dbReference>
<protein>
    <submittedName>
        <fullName evidence="4">SPFH domain-containing protein</fullName>
    </submittedName>
</protein>
<dbReference type="Proteomes" id="UP001062901">
    <property type="component" value="Unassembled WGS sequence"/>
</dbReference>
<dbReference type="Gene3D" id="3.30.479.30">
    <property type="entry name" value="Band 7 domain"/>
    <property type="match status" value="1"/>
</dbReference>
<feature type="coiled-coil region" evidence="2">
    <location>
        <begin position="175"/>
        <end position="203"/>
    </location>
</feature>
<proteinExistence type="predicted"/>
<dbReference type="PANTHER" id="PTHR43327:SF10">
    <property type="entry name" value="STOMATIN-LIKE PROTEIN 2, MITOCHONDRIAL"/>
    <property type="match status" value="1"/>
</dbReference>
<comment type="caution">
    <text evidence="4">The sequence shown here is derived from an EMBL/GenBank/DDBJ whole genome shotgun (WGS) entry which is preliminary data.</text>
</comment>
<dbReference type="RefSeq" id="WP_018979973.1">
    <property type="nucleotide sequence ID" value="NZ_BAQD01000009.1"/>
</dbReference>
<sequence length="304" mass="33672">MVPFLIVLCAIAFGVLLYIWQHIFVVHGQTALVTEQFGVPIKRALYPGLRILLPFRRVVNRVDLKQTQIERNSQVKTQDDAFLSIQWVVRFSVKPTDEAILAYTYKVADPVSQLIWRVENELRQIIHSMTLQDLYAQKDQISQRIIGDQAKNALETGMQIDDVVIEQPMPPPDVMAAMNNQIAALSRQKAAAAEAEAERLRRVGLAKAESESKELQGQGIAKQRLAIATGFKESFELMQEGLPSASSHEIMTLMHKTIEADMVSTASADGKSTIIFIPTGMTTNGNAGSLASLATQLRSEQKAV</sequence>
<evidence type="ECO:0000256" key="2">
    <source>
        <dbReference type="SAM" id="Coils"/>
    </source>
</evidence>
<dbReference type="SUPFAM" id="SSF117892">
    <property type="entry name" value="Band 7/SPFH domain"/>
    <property type="match status" value="1"/>
</dbReference>
<keyword evidence="5" id="KW-1185">Reference proteome</keyword>
<evidence type="ECO:0000259" key="3">
    <source>
        <dbReference type="SMART" id="SM00244"/>
    </source>
</evidence>
<dbReference type="Pfam" id="PF01145">
    <property type="entry name" value="Band_7"/>
    <property type="match status" value="1"/>
</dbReference>
<gene>
    <name evidence="4" type="ORF">AA15669_0794</name>
</gene>
<evidence type="ECO:0000256" key="1">
    <source>
        <dbReference type="ARBA" id="ARBA00004167"/>
    </source>
</evidence>
<feature type="domain" description="Band 7" evidence="3">
    <location>
        <begin position="21"/>
        <end position="182"/>
    </location>
</feature>
<reference evidence="4" key="1">
    <citation type="submission" date="2013-04" db="EMBL/GenBank/DDBJ databases">
        <title>The genome sequencing project of 58 acetic acid bacteria.</title>
        <authorList>
            <person name="Okamoto-Kainuma A."/>
            <person name="Ishikawa M."/>
            <person name="Umino S."/>
            <person name="Koizumi Y."/>
            <person name="Shiwa Y."/>
            <person name="Yoshikawa H."/>
            <person name="Matsutani M."/>
            <person name="Matsushita K."/>
        </authorList>
    </citation>
    <scope>NUCLEOTIDE SEQUENCE</scope>
    <source>
        <strain evidence="4">DSM 15669</strain>
    </source>
</reference>
<dbReference type="EMBL" id="BAQD01000009">
    <property type="protein sequence ID" value="GBQ06121.1"/>
    <property type="molecule type" value="Genomic_DNA"/>
</dbReference>
<organism evidence="4 5">
    <name type="scientific">Saccharibacter floricola DSM 15669</name>
    <dbReference type="NCBI Taxonomy" id="1123227"/>
    <lineage>
        <taxon>Bacteria</taxon>
        <taxon>Pseudomonadati</taxon>
        <taxon>Pseudomonadota</taxon>
        <taxon>Alphaproteobacteria</taxon>
        <taxon>Acetobacterales</taxon>
        <taxon>Acetobacteraceae</taxon>
        <taxon>Saccharibacter</taxon>
    </lineage>
</organism>
<keyword evidence="2" id="KW-0175">Coiled coil</keyword>
<dbReference type="SMART" id="SM00244">
    <property type="entry name" value="PHB"/>
    <property type="match status" value="1"/>
</dbReference>
<comment type="subcellular location">
    <subcellularLocation>
        <location evidence="1">Membrane</location>
        <topology evidence="1">Single-pass membrane protein</topology>
    </subcellularLocation>
</comment>
<evidence type="ECO:0000313" key="5">
    <source>
        <dbReference type="Proteomes" id="UP001062901"/>
    </source>
</evidence>
<dbReference type="InterPro" id="IPR001107">
    <property type="entry name" value="Band_7"/>
</dbReference>